<evidence type="ECO:0000313" key="3">
    <source>
        <dbReference type="Proteomes" id="UP001525890"/>
    </source>
</evidence>
<evidence type="ECO:0000259" key="1">
    <source>
        <dbReference type="PROSITE" id="PS50943"/>
    </source>
</evidence>
<dbReference type="Pfam" id="PF13560">
    <property type="entry name" value="HTH_31"/>
    <property type="match status" value="1"/>
</dbReference>
<evidence type="ECO:0000313" key="2">
    <source>
        <dbReference type="EMBL" id="MCT7967769.1"/>
    </source>
</evidence>
<organism evidence="2 3">
    <name type="scientific">Laspinema palackyanum D2a</name>
    <dbReference type="NCBI Taxonomy" id="2953684"/>
    <lineage>
        <taxon>Bacteria</taxon>
        <taxon>Bacillati</taxon>
        <taxon>Cyanobacteriota</taxon>
        <taxon>Cyanophyceae</taxon>
        <taxon>Oscillatoriophycideae</taxon>
        <taxon>Oscillatoriales</taxon>
        <taxon>Laspinemataceae</taxon>
        <taxon>Laspinema</taxon>
        <taxon>Laspinema palackyanum</taxon>
    </lineage>
</organism>
<dbReference type="CDD" id="cd00093">
    <property type="entry name" value="HTH_XRE"/>
    <property type="match status" value="1"/>
</dbReference>
<accession>A0ABT2MSP9</accession>
<proteinExistence type="predicted"/>
<dbReference type="Gene3D" id="1.10.260.40">
    <property type="entry name" value="lambda repressor-like DNA-binding domains"/>
    <property type="match status" value="1"/>
</dbReference>
<dbReference type="SUPFAM" id="SSF47413">
    <property type="entry name" value="lambda repressor-like DNA-binding domains"/>
    <property type="match status" value="1"/>
</dbReference>
<sequence>MAFSLGKRLKATRESLGLTQEQVIEQLEIRYGVSLSQQAMSSIENGKRKVDAERELPALAAVYGQAIDSFYDSWALPEGAKSQKRAFAAPAVRSPQDVRAIAPVDLEALTKRDMLELAAELIYNVLEEP</sequence>
<keyword evidence="3" id="KW-1185">Reference proteome</keyword>
<dbReference type="Proteomes" id="UP001525890">
    <property type="component" value="Unassembled WGS sequence"/>
</dbReference>
<name>A0ABT2MSP9_9CYAN</name>
<feature type="domain" description="HTH cro/C1-type" evidence="1">
    <location>
        <begin position="9"/>
        <end position="70"/>
    </location>
</feature>
<dbReference type="InterPro" id="IPR001387">
    <property type="entry name" value="Cro/C1-type_HTH"/>
</dbReference>
<dbReference type="PROSITE" id="PS50943">
    <property type="entry name" value="HTH_CROC1"/>
    <property type="match status" value="1"/>
</dbReference>
<dbReference type="EMBL" id="JAMXFF010000023">
    <property type="protein sequence ID" value="MCT7967769.1"/>
    <property type="molecule type" value="Genomic_DNA"/>
</dbReference>
<comment type="caution">
    <text evidence="2">The sequence shown here is derived from an EMBL/GenBank/DDBJ whole genome shotgun (WGS) entry which is preliminary data.</text>
</comment>
<gene>
    <name evidence="2" type="ORF">NG799_15610</name>
</gene>
<protein>
    <submittedName>
        <fullName evidence="2">Helix-turn-helix domain-containing protein</fullName>
    </submittedName>
</protein>
<reference evidence="2 3" key="1">
    <citation type="journal article" date="2022" name="Front. Microbiol.">
        <title>High genomic differentiation and limited gene flow indicate recent cryptic speciation within the genus Laspinema (cyanobacteria).</title>
        <authorList>
            <person name="Stanojkovic A."/>
            <person name="Skoupy S."/>
            <person name="Skaloud P."/>
            <person name="Dvorak P."/>
        </authorList>
    </citation>
    <scope>NUCLEOTIDE SEQUENCE [LARGE SCALE GENOMIC DNA]</scope>
    <source>
        <strain evidence="2 3">D2a</strain>
    </source>
</reference>
<dbReference type="RefSeq" id="WP_368007331.1">
    <property type="nucleotide sequence ID" value="NZ_JAMXFF010000023.1"/>
</dbReference>
<dbReference type="InterPro" id="IPR010982">
    <property type="entry name" value="Lambda_DNA-bd_dom_sf"/>
</dbReference>